<dbReference type="EMBL" id="LXQA010020941">
    <property type="protein sequence ID" value="MCH91679.1"/>
    <property type="molecule type" value="Genomic_DNA"/>
</dbReference>
<dbReference type="PANTHER" id="PTHR34427">
    <property type="entry name" value="DUF4283 DOMAIN PROTEIN"/>
    <property type="match status" value="1"/>
</dbReference>
<keyword evidence="2" id="KW-1185">Reference proteome</keyword>
<name>A0A392MXK4_9FABA</name>
<sequence length="164" mass="18473">MGVVVRYDDYVSFMEYGRWARGGLIAIVIDVDMVFILQQKVFDAGFSYVCGAPMGGDKVFLFSLNGEEDIKIVIAGAIKFFEKFLKNVSLWHSTNFSKFRNICDCLLGVPLRAWNFEFLKSVVAVKGPLVKVDIATEKKLQLDYARILVHISGTLQMSSEDEGR</sequence>
<reference evidence="1 2" key="1">
    <citation type="journal article" date="2018" name="Front. Plant Sci.">
        <title>Red Clover (Trifolium pratense) and Zigzag Clover (T. medium) - A Picture of Genomic Similarities and Differences.</title>
        <authorList>
            <person name="Dluhosova J."/>
            <person name="Istvanek J."/>
            <person name="Nedelnik J."/>
            <person name="Repkova J."/>
        </authorList>
    </citation>
    <scope>NUCLEOTIDE SEQUENCE [LARGE SCALE GENOMIC DNA]</scope>
    <source>
        <strain evidence="2">cv. 10/8</strain>
        <tissue evidence="1">Leaf</tissue>
    </source>
</reference>
<organism evidence="1 2">
    <name type="scientific">Trifolium medium</name>
    <dbReference type="NCBI Taxonomy" id="97028"/>
    <lineage>
        <taxon>Eukaryota</taxon>
        <taxon>Viridiplantae</taxon>
        <taxon>Streptophyta</taxon>
        <taxon>Embryophyta</taxon>
        <taxon>Tracheophyta</taxon>
        <taxon>Spermatophyta</taxon>
        <taxon>Magnoliopsida</taxon>
        <taxon>eudicotyledons</taxon>
        <taxon>Gunneridae</taxon>
        <taxon>Pentapetalae</taxon>
        <taxon>rosids</taxon>
        <taxon>fabids</taxon>
        <taxon>Fabales</taxon>
        <taxon>Fabaceae</taxon>
        <taxon>Papilionoideae</taxon>
        <taxon>50 kb inversion clade</taxon>
        <taxon>NPAAA clade</taxon>
        <taxon>Hologalegina</taxon>
        <taxon>IRL clade</taxon>
        <taxon>Trifolieae</taxon>
        <taxon>Trifolium</taxon>
    </lineage>
</organism>
<protein>
    <submittedName>
        <fullName evidence="1">DUF4283 domain protein</fullName>
    </submittedName>
</protein>
<accession>A0A392MXK4</accession>
<proteinExistence type="predicted"/>
<comment type="caution">
    <text evidence="1">The sequence shown here is derived from an EMBL/GenBank/DDBJ whole genome shotgun (WGS) entry which is preliminary data.</text>
</comment>
<evidence type="ECO:0000313" key="1">
    <source>
        <dbReference type="EMBL" id="MCH91679.1"/>
    </source>
</evidence>
<dbReference type="PANTHER" id="PTHR34427:SF5">
    <property type="entry name" value="DUF4283 DOMAIN-CONTAINING PROTEIN"/>
    <property type="match status" value="1"/>
</dbReference>
<feature type="non-terminal residue" evidence="1">
    <location>
        <position position="164"/>
    </location>
</feature>
<dbReference type="AlphaFoldDB" id="A0A392MXK4"/>
<dbReference type="Proteomes" id="UP000265520">
    <property type="component" value="Unassembled WGS sequence"/>
</dbReference>
<gene>
    <name evidence="1" type="ORF">A2U01_0012608</name>
</gene>
<evidence type="ECO:0000313" key="2">
    <source>
        <dbReference type="Proteomes" id="UP000265520"/>
    </source>
</evidence>